<keyword evidence="1" id="KW-0472">Membrane</keyword>
<comment type="caution">
    <text evidence="2">The sequence shown here is derived from an EMBL/GenBank/DDBJ whole genome shotgun (WGS) entry which is preliminary data.</text>
</comment>
<accession>A0A1G2PDF5</accession>
<keyword evidence="1" id="KW-1133">Transmembrane helix</keyword>
<evidence type="ECO:0000256" key="1">
    <source>
        <dbReference type="SAM" id="Phobius"/>
    </source>
</evidence>
<dbReference type="Proteomes" id="UP000176965">
    <property type="component" value="Unassembled WGS sequence"/>
</dbReference>
<protein>
    <recommendedName>
        <fullName evidence="4">Thioredoxin domain-containing protein</fullName>
    </recommendedName>
</protein>
<dbReference type="CDD" id="cd02947">
    <property type="entry name" value="TRX_family"/>
    <property type="match status" value="1"/>
</dbReference>
<keyword evidence="1" id="KW-0812">Transmembrane</keyword>
<evidence type="ECO:0008006" key="4">
    <source>
        <dbReference type="Google" id="ProtNLM"/>
    </source>
</evidence>
<proteinExistence type="predicted"/>
<dbReference type="AlphaFoldDB" id="A0A1G2PDF5"/>
<feature type="transmembrane region" description="Helical" evidence="1">
    <location>
        <begin position="9"/>
        <end position="30"/>
    </location>
</feature>
<evidence type="ECO:0000313" key="3">
    <source>
        <dbReference type="Proteomes" id="UP000176965"/>
    </source>
</evidence>
<dbReference type="InterPro" id="IPR036249">
    <property type="entry name" value="Thioredoxin-like_sf"/>
</dbReference>
<name>A0A1G2PDF5_9BACT</name>
<dbReference type="STRING" id="1802338.A2541_02735"/>
<dbReference type="EMBL" id="MHSQ01000031">
    <property type="protein sequence ID" value="OHA46323.1"/>
    <property type="molecule type" value="Genomic_DNA"/>
</dbReference>
<dbReference type="Gene3D" id="3.40.30.10">
    <property type="entry name" value="Glutaredoxin"/>
    <property type="match status" value="1"/>
</dbReference>
<gene>
    <name evidence="2" type="ORF">A2541_02735</name>
</gene>
<evidence type="ECO:0000313" key="2">
    <source>
        <dbReference type="EMBL" id="OHA46323.1"/>
    </source>
</evidence>
<reference evidence="2 3" key="1">
    <citation type="journal article" date="2016" name="Nat. Commun.">
        <title>Thousands of microbial genomes shed light on interconnected biogeochemical processes in an aquifer system.</title>
        <authorList>
            <person name="Anantharaman K."/>
            <person name="Brown C.T."/>
            <person name="Hug L.A."/>
            <person name="Sharon I."/>
            <person name="Castelle C.J."/>
            <person name="Probst A.J."/>
            <person name="Thomas B.C."/>
            <person name="Singh A."/>
            <person name="Wilkins M.J."/>
            <person name="Karaoz U."/>
            <person name="Brodie E.L."/>
            <person name="Williams K.H."/>
            <person name="Hubbard S.S."/>
            <person name="Banfield J.F."/>
        </authorList>
    </citation>
    <scope>NUCLEOTIDE SEQUENCE [LARGE SCALE GENOMIC DNA]</scope>
</reference>
<organism evidence="2 3">
    <name type="scientific">Candidatus Taylorbacteria bacterium RIFOXYD2_FULL_36_9</name>
    <dbReference type="NCBI Taxonomy" id="1802338"/>
    <lineage>
        <taxon>Bacteria</taxon>
        <taxon>Candidatus Tayloriibacteriota</taxon>
    </lineage>
</organism>
<dbReference type="SUPFAM" id="SSF52833">
    <property type="entry name" value="Thioredoxin-like"/>
    <property type="match status" value="1"/>
</dbReference>
<sequence>MQTLNWKKYIWTLLITIIIFVTAIYLSNFLNNKKIDSLREIEDKIAIDIMSSETEYALLAESSCKDLSSDILSQELNALAQKLTYTEENFGKNSPDLLRLKTYYTLLQIKDYLLMKKISIKCNTKPVFILYFYSTDCSQCGEQGYVLTYLREQYPNLRIYSFDYNLDNPALRTLISLYKVKNTLPAIVINDKVYNGFIDKDKLTGLLPIWMLPISPSTTSTTSKK</sequence>